<dbReference type="Pfam" id="PF00528">
    <property type="entry name" value="BPD_transp_1"/>
    <property type="match status" value="2"/>
</dbReference>
<organism evidence="10">
    <name type="scientific">marine metagenome</name>
    <dbReference type="NCBI Taxonomy" id="408172"/>
    <lineage>
        <taxon>unclassified sequences</taxon>
        <taxon>metagenomes</taxon>
        <taxon>ecological metagenomes</taxon>
    </lineage>
</organism>
<gene>
    <name evidence="10" type="ORF">METZ01_LOCUS55227</name>
</gene>
<feature type="transmembrane region" description="Helical" evidence="8">
    <location>
        <begin position="413"/>
        <end position="429"/>
    </location>
</feature>
<feature type="transmembrane region" description="Helical" evidence="8">
    <location>
        <begin position="470"/>
        <end position="490"/>
    </location>
</feature>
<feature type="transmembrane region" description="Helical" evidence="8">
    <location>
        <begin position="354"/>
        <end position="376"/>
    </location>
</feature>
<proteinExistence type="predicted"/>
<keyword evidence="5 8" id="KW-0812">Transmembrane</keyword>
<dbReference type="SUPFAM" id="SSF161098">
    <property type="entry name" value="MetI-like"/>
    <property type="match status" value="2"/>
</dbReference>
<feature type="domain" description="ABC transmembrane type-1" evidence="9">
    <location>
        <begin position="350"/>
        <end position="540"/>
    </location>
</feature>
<accession>A0A381SM61</accession>
<feature type="transmembrane region" description="Helical" evidence="8">
    <location>
        <begin position="496"/>
        <end position="515"/>
    </location>
</feature>
<dbReference type="EMBL" id="UINC01002998">
    <property type="protein sequence ID" value="SVA02373.1"/>
    <property type="molecule type" value="Genomic_DNA"/>
</dbReference>
<evidence type="ECO:0000256" key="8">
    <source>
        <dbReference type="SAM" id="Phobius"/>
    </source>
</evidence>
<feature type="domain" description="ABC transmembrane type-1" evidence="9">
    <location>
        <begin position="65"/>
        <end position="269"/>
    </location>
</feature>
<feature type="transmembrane region" description="Helical" evidence="8">
    <location>
        <begin position="388"/>
        <end position="407"/>
    </location>
</feature>
<comment type="subcellular location">
    <subcellularLocation>
        <location evidence="1">Cell inner membrane</location>
        <topology evidence="1">Multi-pass membrane protein</topology>
    </subcellularLocation>
</comment>
<feature type="transmembrane region" description="Helical" evidence="8">
    <location>
        <begin position="522"/>
        <end position="543"/>
    </location>
</feature>
<dbReference type="CDD" id="cd06261">
    <property type="entry name" value="TM_PBP2"/>
    <property type="match status" value="2"/>
</dbReference>
<feature type="transmembrane region" description="Helical" evidence="8">
    <location>
        <begin position="64"/>
        <end position="88"/>
    </location>
</feature>
<evidence type="ECO:0000256" key="2">
    <source>
        <dbReference type="ARBA" id="ARBA00022448"/>
    </source>
</evidence>
<feature type="transmembrane region" description="Helical" evidence="8">
    <location>
        <begin position="100"/>
        <end position="124"/>
    </location>
</feature>
<protein>
    <recommendedName>
        <fullName evidence="9">ABC transmembrane type-1 domain-containing protein</fullName>
    </recommendedName>
</protein>
<dbReference type="PANTHER" id="PTHR43357">
    <property type="entry name" value="INNER MEMBRANE ABC TRANSPORTER PERMEASE PROTEIN YDCV"/>
    <property type="match status" value="1"/>
</dbReference>
<dbReference type="GO" id="GO:0005886">
    <property type="term" value="C:plasma membrane"/>
    <property type="evidence" value="ECO:0007669"/>
    <property type="project" value="UniProtKB-SubCell"/>
</dbReference>
<feature type="transmembrane region" description="Helical" evidence="8">
    <location>
        <begin position="249"/>
        <end position="268"/>
    </location>
</feature>
<evidence type="ECO:0000256" key="4">
    <source>
        <dbReference type="ARBA" id="ARBA00022519"/>
    </source>
</evidence>
<reference evidence="10" key="1">
    <citation type="submission" date="2018-05" db="EMBL/GenBank/DDBJ databases">
        <authorList>
            <person name="Lanie J.A."/>
            <person name="Ng W.-L."/>
            <person name="Kazmierczak K.M."/>
            <person name="Andrzejewski T.M."/>
            <person name="Davidsen T.M."/>
            <person name="Wayne K.J."/>
            <person name="Tettelin H."/>
            <person name="Glass J.I."/>
            <person name="Rusch D."/>
            <person name="Podicherti R."/>
            <person name="Tsui H.-C.T."/>
            <person name="Winkler M.E."/>
        </authorList>
    </citation>
    <scope>NUCLEOTIDE SEQUENCE</scope>
</reference>
<evidence type="ECO:0000256" key="1">
    <source>
        <dbReference type="ARBA" id="ARBA00004429"/>
    </source>
</evidence>
<feature type="transmembrane region" description="Helical" evidence="8">
    <location>
        <begin position="144"/>
        <end position="167"/>
    </location>
</feature>
<dbReference type="InterPro" id="IPR035906">
    <property type="entry name" value="MetI-like_sf"/>
</dbReference>
<name>A0A381SM61_9ZZZZ</name>
<keyword evidence="4" id="KW-0997">Cell inner membrane</keyword>
<evidence type="ECO:0000256" key="6">
    <source>
        <dbReference type="ARBA" id="ARBA00022989"/>
    </source>
</evidence>
<feature type="non-terminal residue" evidence="10">
    <location>
        <position position="1"/>
    </location>
</feature>
<feature type="transmembrane region" description="Helical" evidence="8">
    <location>
        <begin position="197"/>
        <end position="217"/>
    </location>
</feature>
<dbReference type="AlphaFoldDB" id="A0A381SM61"/>
<dbReference type="GO" id="GO:0055085">
    <property type="term" value="P:transmembrane transport"/>
    <property type="evidence" value="ECO:0007669"/>
    <property type="project" value="InterPro"/>
</dbReference>
<dbReference type="InterPro" id="IPR000515">
    <property type="entry name" value="MetI-like"/>
</dbReference>
<evidence type="ECO:0000256" key="3">
    <source>
        <dbReference type="ARBA" id="ARBA00022475"/>
    </source>
</evidence>
<keyword evidence="6 8" id="KW-1133">Transmembrane helix</keyword>
<sequence>VKHLIYSLNNIWTIVIFLAFVIVGLLLIFPLYNIFVASFLDNETGVFTLQNYTNILGRRYYRTAIYNSVIVGLSSMVGALIIGIPLAFFTSRYNIKGKSLISTLAILALVSPPFIGAYAWITMLGSNGWLRLGLESMGISMPTIYGPLGIILVFSLKFYPFVFLLTAGAIRTINVSLEEAAESLGCRPFSKFMRVTLPIIFPAVSTGALLAFVLSLADFGTPSIIGRNFRVLSTLAYNLFTSEMGGNPGLASTVSILLILVSLIFVYIQRRLIRKKDYGSDMLRRPEVKQLSRVSSIPIHALCYLIVFLSSLPSLVVIYNSFRKTSGPVFKSGFGLDSYRRIINDVPDAIFNSFVFSISAVLMIVALGTLIGYTVARKPSILTGFLDSLLMIPYIVPGVVLGLGFIVSFNSKPVVLVGTATIIILVIFVRRLPYSVRSSVSILKQISLGVEEAAISLGASPAKTFLKVTLPLMMPGVFAGAMMAFITAINELSSSIILYVGGTVTMPVRIYLSVLDGEFGTAAALSSILLAATGVAVFAIIHITESDEGVFL</sequence>
<dbReference type="PROSITE" id="PS50928">
    <property type="entry name" value="ABC_TM1"/>
    <property type="match status" value="2"/>
</dbReference>
<evidence type="ECO:0000313" key="10">
    <source>
        <dbReference type="EMBL" id="SVA02373.1"/>
    </source>
</evidence>
<feature type="transmembrane region" description="Helical" evidence="8">
    <location>
        <begin position="301"/>
        <end position="322"/>
    </location>
</feature>
<keyword evidence="7 8" id="KW-0472">Membrane</keyword>
<evidence type="ECO:0000256" key="7">
    <source>
        <dbReference type="ARBA" id="ARBA00023136"/>
    </source>
</evidence>
<evidence type="ECO:0000259" key="9">
    <source>
        <dbReference type="PROSITE" id="PS50928"/>
    </source>
</evidence>
<evidence type="ECO:0000256" key="5">
    <source>
        <dbReference type="ARBA" id="ARBA00022692"/>
    </source>
</evidence>
<keyword evidence="2" id="KW-0813">Transport</keyword>
<dbReference type="PANTHER" id="PTHR43357:SF3">
    <property type="entry name" value="FE(3+)-TRANSPORT SYSTEM PERMEASE PROTEIN FBPB 2"/>
    <property type="match status" value="1"/>
</dbReference>
<feature type="transmembrane region" description="Helical" evidence="8">
    <location>
        <begin position="12"/>
        <end position="32"/>
    </location>
</feature>
<keyword evidence="3" id="KW-1003">Cell membrane</keyword>
<dbReference type="Gene3D" id="1.10.3720.10">
    <property type="entry name" value="MetI-like"/>
    <property type="match status" value="2"/>
</dbReference>